<proteinExistence type="predicted"/>
<evidence type="ECO:0000313" key="4">
    <source>
        <dbReference type="Proteomes" id="UP000326396"/>
    </source>
</evidence>
<name>A0A5N6PMK1_9ASTR</name>
<keyword evidence="1" id="KW-0175">Coiled coil</keyword>
<keyword evidence="4" id="KW-1185">Reference proteome</keyword>
<feature type="region of interest" description="Disordered" evidence="2">
    <location>
        <begin position="1"/>
        <end position="23"/>
    </location>
</feature>
<accession>A0A5N6PMK1</accession>
<feature type="coiled-coil region" evidence="1">
    <location>
        <begin position="32"/>
        <end position="59"/>
    </location>
</feature>
<gene>
    <name evidence="3" type="ORF">E3N88_05321</name>
</gene>
<comment type="caution">
    <text evidence="3">The sequence shown here is derived from an EMBL/GenBank/DDBJ whole genome shotgun (WGS) entry which is preliminary data.</text>
</comment>
<dbReference type="AlphaFoldDB" id="A0A5N6PMK1"/>
<protein>
    <submittedName>
        <fullName evidence="3">Uncharacterized protein</fullName>
    </submittedName>
</protein>
<evidence type="ECO:0000256" key="1">
    <source>
        <dbReference type="SAM" id="Coils"/>
    </source>
</evidence>
<organism evidence="3 4">
    <name type="scientific">Mikania micrantha</name>
    <name type="common">bitter vine</name>
    <dbReference type="NCBI Taxonomy" id="192012"/>
    <lineage>
        <taxon>Eukaryota</taxon>
        <taxon>Viridiplantae</taxon>
        <taxon>Streptophyta</taxon>
        <taxon>Embryophyta</taxon>
        <taxon>Tracheophyta</taxon>
        <taxon>Spermatophyta</taxon>
        <taxon>Magnoliopsida</taxon>
        <taxon>eudicotyledons</taxon>
        <taxon>Gunneridae</taxon>
        <taxon>Pentapetalae</taxon>
        <taxon>asterids</taxon>
        <taxon>campanulids</taxon>
        <taxon>Asterales</taxon>
        <taxon>Asteraceae</taxon>
        <taxon>Asteroideae</taxon>
        <taxon>Heliantheae alliance</taxon>
        <taxon>Eupatorieae</taxon>
        <taxon>Mikania</taxon>
    </lineage>
</organism>
<sequence>MHTRSTKASKKRKGTDPINMDDIPDFPAADLLQKIAGDKEAFKKQIEDLEDQKKIAVAKAGQNFAAGHKVSAGSSTVLISGENFAARHKVSAGSSSSSDFRIADASQMLGLAAR</sequence>
<dbReference type="Proteomes" id="UP000326396">
    <property type="component" value="Linkage Group LG11"/>
</dbReference>
<evidence type="ECO:0000256" key="2">
    <source>
        <dbReference type="SAM" id="MobiDB-lite"/>
    </source>
</evidence>
<feature type="compositionally biased region" description="Basic residues" evidence="2">
    <location>
        <begin position="1"/>
        <end position="13"/>
    </location>
</feature>
<reference evidence="3 4" key="1">
    <citation type="submission" date="2019-05" db="EMBL/GenBank/DDBJ databases">
        <title>Mikania micrantha, genome provides insights into the molecular mechanism of rapid growth.</title>
        <authorList>
            <person name="Liu B."/>
        </authorList>
    </citation>
    <scope>NUCLEOTIDE SEQUENCE [LARGE SCALE GENOMIC DNA]</scope>
    <source>
        <strain evidence="3">NLD-2019</strain>
        <tissue evidence="3">Leaf</tissue>
    </source>
</reference>
<dbReference type="EMBL" id="SZYD01000003">
    <property type="protein sequence ID" value="KAD6794425.1"/>
    <property type="molecule type" value="Genomic_DNA"/>
</dbReference>
<evidence type="ECO:0000313" key="3">
    <source>
        <dbReference type="EMBL" id="KAD6794425.1"/>
    </source>
</evidence>